<dbReference type="AlphaFoldDB" id="A0A419SQN9"/>
<keyword evidence="3" id="KW-1185">Reference proteome</keyword>
<dbReference type="RefSeq" id="WP_120187988.1">
    <property type="nucleotide sequence ID" value="NZ_MCHY01000002.1"/>
</dbReference>
<gene>
    <name evidence="2" type="ORF">BEP19_16010</name>
</gene>
<name>A0A419SQN9_9BACL</name>
<feature type="region of interest" description="Disordered" evidence="1">
    <location>
        <begin position="38"/>
        <end position="90"/>
    </location>
</feature>
<sequence>MQIKISIDAPELAEAINNLALAICSAGNVVLFDYEKEDTKVEEQPKVETPQPKEEAEPALAKEEKKAEPIKEESNAAPAKEVEKAAEKEEPKITLEVVRGKLTDFMRDAKEHQEKVQGAIKDLGVSKLTEVDPKDYQKLLEAVGLSA</sequence>
<organism evidence="2 3">
    <name type="scientific">Ammoniphilus oxalaticus</name>
    <dbReference type="NCBI Taxonomy" id="66863"/>
    <lineage>
        <taxon>Bacteria</taxon>
        <taxon>Bacillati</taxon>
        <taxon>Bacillota</taxon>
        <taxon>Bacilli</taxon>
        <taxon>Bacillales</taxon>
        <taxon>Paenibacillaceae</taxon>
        <taxon>Aneurinibacillus group</taxon>
        <taxon>Ammoniphilus</taxon>
    </lineage>
</organism>
<proteinExistence type="predicted"/>
<evidence type="ECO:0008006" key="4">
    <source>
        <dbReference type="Google" id="ProtNLM"/>
    </source>
</evidence>
<dbReference type="OrthoDB" id="1667378at2"/>
<evidence type="ECO:0000313" key="2">
    <source>
        <dbReference type="EMBL" id="RKD26708.1"/>
    </source>
</evidence>
<evidence type="ECO:0000256" key="1">
    <source>
        <dbReference type="SAM" id="MobiDB-lite"/>
    </source>
</evidence>
<evidence type="ECO:0000313" key="3">
    <source>
        <dbReference type="Proteomes" id="UP000284219"/>
    </source>
</evidence>
<dbReference type="EMBL" id="MCHY01000002">
    <property type="protein sequence ID" value="RKD26708.1"/>
    <property type="molecule type" value="Genomic_DNA"/>
</dbReference>
<protein>
    <recommendedName>
        <fullName evidence="4">rRNA biogenesis protein rrp5</fullName>
    </recommendedName>
</protein>
<dbReference type="Proteomes" id="UP000284219">
    <property type="component" value="Unassembled WGS sequence"/>
</dbReference>
<reference evidence="2 3" key="1">
    <citation type="submission" date="2016-08" db="EMBL/GenBank/DDBJ databases">
        <title>Novel Firmicute Genomes.</title>
        <authorList>
            <person name="Poppleton D.I."/>
            <person name="Gribaldo S."/>
        </authorList>
    </citation>
    <scope>NUCLEOTIDE SEQUENCE [LARGE SCALE GENOMIC DNA]</scope>
    <source>
        <strain evidence="2 3">RAOx-1</strain>
    </source>
</reference>
<comment type="caution">
    <text evidence="2">The sequence shown here is derived from an EMBL/GenBank/DDBJ whole genome shotgun (WGS) entry which is preliminary data.</text>
</comment>
<accession>A0A419SQN9</accession>